<feature type="transmembrane region" description="Helical" evidence="6">
    <location>
        <begin position="406"/>
        <end position="425"/>
    </location>
</feature>
<dbReference type="PANTHER" id="PTHR23294:SF59">
    <property type="entry name" value="UNC93-LIKE PROTEIN C922.05C"/>
    <property type="match status" value="1"/>
</dbReference>
<dbReference type="Pfam" id="PF05978">
    <property type="entry name" value="UNC-93"/>
    <property type="match status" value="1"/>
</dbReference>
<evidence type="ECO:0000313" key="8">
    <source>
        <dbReference type="Proteomes" id="UP000014074"/>
    </source>
</evidence>
<dbReference type="KEGG" id="tmn:UCRPA7_7362"/>
<evidence type="ECO:0000256" key="4">
    <source>
        <dbReference type="ARBA" id="ARBA00023136"/>
    </source>
</evidence>
<keyword evidence="3 6" id="KW-1133">Transmembrane helix</keyword>
<feature type="transmembrane region" description="Helical" evidence="6">
    <location>
        <begin position="331"/>
        <end position="351"/>
    </location>
</feature>
<organism evidence="7 8">
    <name type="scientific">Phaeoacremonium minimum (strain UCR-PA7)</name>
    <name type="common">Esca disease fungus</name>
    <name type="synonym">Togninia minima</name>
    <dbReference type="NCBI Taxonomy" id="1286976"/>
    <lineage>
        <taxon>Eukaryota</taxon>
        <taxon>Fungi</taxon>
        <taxon>Dikarya</taxon>
        <taxon>Ascomycota</taxon>
        <taxon>Pezizomycotina</taxon>
        <taxon>Sordariomycetes</taxon>
        <taxon>Sordariomycetidae</taxon>
        <taxon>Togniniales</taxon>
        <taxon>Togniniaceae</taxon>
        <taxon>Phaeoacremonium</taxon>
    </lineage>
</organism>
<feature type="transmembrane region" description="Helical" evidence="6">
    <location>
        <begin position="44"/>
        <end position="66"/>
    </location>
</feature>
<accession>R8BCT4</accession>
<feature type="transmembrane region" description="Helical" evidence="6">
    <location>
        <begin position="210"/>
        <end position="228"/>
    </location>
</feature>
<name>R8BCT4_PHAM7</name>
<feature type="transmembrane region" description="Helical" evidence="6">
    <location>
        <begin position="174"/>
        <end position="198"/>
    </location>
</feature>
<evidence type="ECO:0000313" key="7">
    <source>
        <dbReference type="EMBL" id="EON97119.1"/>
    </source>
</evidence>
<dbReference type="Proteomes" id="UP000014074">
    <property type="component" value="Unassembled WGS sequence"/>
</dbReference>
<dbReference type="Gene3D" id="1.20.1250.20">
    <property type="entry name" value="MFS general substrate transporter like domains"/>
    <property type="match status" value="1"/>
</dbReference>
<dbReference type="InterPro" id="IPR010291">
    <property type="entry name" value="Ion_channel_UNC-93"/>
</dbReference>
<dbReference type="GeneID" id="19328114"/>
<feature type="region of interest" description="Disordered" evidence="5">
    <location>
        <begin position="1"/>
        <end position="26"/>
    </location>
</feature>
<evidence type="ECO:0000256" key="2">
    <source>
        <dbReference type="ARBA" id="ARBA00022692"/>
    </source>
</evidence>
<dbReference type="RefSeq" id="XP_007918085.1">
    <property type="nucleotide sequence ID" value="XM_007919894.1"/>
</dbReference>
<dbReference type="InterPro" id="IPR051617">
    <property type="entry name" value="UNC-93-like_regulator"/>
</dbReference>
<gene>
    <name evidence="7" type="ORF">UCRPA7_7362</name>
</gene>
<proteinExistence type="predicted"/>
<feature type="transmembrane region" description="Helical" evidence="6">
    <location>
        <begin position="264"/>
        <end position="282"/>
    </location>
</feature>
<feature type="transmembrane region" description="Helical" evidence="6">
    <location>
        <begin position="86"/>
        <end position="108"/>
    </location>
</feature>
<dbReference type="eggNOG" id="KOG3098">
    <property type="taxonomic scope" value="Eukaryota"/>
</dbReference>
<feature type="transmembrane region" description="Helical" evidence="6">
    <location>
        <begin position="302"/>
        <end position="319"/>
    </location>
</feature>
<dbReference type="HOGENOM" id="CLU_030884_1_2_1"/>
<dbReference type="AlphaFoldDB" id="R8BCT4"/>
<evidence type="ECO:0000256" key="6">
    <source>
        <dbReference type="SAM" id="Phobius"/>
    </source>
</evidence>
<feature type="transmembrane region" description="Helical" evidence="6">
    <location>
        <begin position="437"/>
        <end position="458"/>
    </location>
</feature>
<evidence type="ECO:0000256" key="3">
    <source>
        <dbReference type="ARBA" id="ARBA00022989"/>
    </source>
</evidence>
<sequence>MSAPATAEHDTSDLQKEEPIQQEHAGHTYVEPKGRKIFGIRMPLYRAPLTQIWIVAFILFLNPGMYNALAGLGGAGQVDATVQNNAGVGLHTTFAVFGFIAGVANNYLGIKWTMAIGGTGYALYSAAFLCYNHTQNEGFVIFSGAYLGFCAAFLWCAQGVVMMSYPTEGQRGRAIAITWFVFNLGAVIGAAVTAGQNWNVKSGHVTDGTYVAFIVLEAAGAVLCCFLARSESIVRVDGTRVQKVVHPSLKSDIIGLWTTLRNDLWVLLLFPMFFASNYFYTYQFNDMNAYWFSTRTRAFNNIFYWVAQMIGAGLFGAFLDYSKISRRNRALIGWGVMFVLVNAIWGGGLKFLLQTHRSKPSPLMDVFDSGYFWYLFLYMWYGFLDALWQSYSYYTMGAMTNSPKKLAYYAGFYKSIQAVGATIISRLDALKYPYANLFASSWALMAGSLLVALPVYLWRIKDTELTDSDFDDASLEGVEAPETIEGEHGHEKSHHHTHSTVSGSGQPATLPATGPMGVMGAASDAAELGDQPISAK</sequence>
<reference evidence="8" key="1">
    <citation type="journal article" date="2013" name="Genome Announc.">
        <title>Draft genome sequence of the ascomycete Phaeoacremonium aleophilum strain UCR-PA7, a causal agent of the esca disease complex in grapevines.</title>
        <authorList>
            <person name="Blanco-Ulate B."/>
            <person name="Rolshausen P."/>
            <person name="Cantu D."/>
        </authorList>
    </citation>
    <scope>NUCLEOTIDE SEQUENCE [LARGE SCALE GENOMIC DNA]</scope>
    <source>
        <strain evidence="8">UCR-PA7</strain>
    </source>
</reference>
<dbReference type="PANTHER" id="PTHR23294">
    <property type="entry name" value="ET TRANSLATION PRODUCT-RELATED"/>
    <property type="match status" value="1"/>
</dbReference>
<dbReference type="OrthoDB" id="196103at2759"/>
<dbReference type="InterPro" id="IPR036259">
    <property type="entry name" value="MFS_trans_sf"/>
</dbReference>
<evidence type="ECO:0000256" key="5">
    <source>
        <dbReference type="SAM" id="MobiDB-lite"/>
    </source>
</evidence>
<feature type="region of interest" description="Disordered" evidence="5">
    <location>
        <begin position="485"/>
        <end position="536"/>
    </location>
</feature>
<dbReference type="EMBL" id="KB933286">
    <property type="protein sequence ID" value="EON97119.1"/>
    <property type="molecule type" value="Genomic_DNA"/>
</dbReference>
<evidence type="ECO:0000256" key="1">
    <source>
        <dbReference type="ARBA" id="ARBA00004141"/>
    </source>
</evidence>
<dbReference type="GO" id="GO:0016020">
    <property type="term" value="C:membrane"/>
    <property type="evidence" value="ECO:0007669"/>
    <property type="project" value="UniProtKB-SubCell"/>
</dbReference>
<keyword evidence="2 6" id="KW-0812">Transmembrane</keyword>
<protein>
    <submittedName>
        <fullName evidence="7">Putative duf895 domain membrane protein</fullName>
    </submittedName>
</protein>
<keyword evidence="8" id="KW-1185">Reference proteome</keyword>
<feature type="compositionally biased region" description="Basic and acidic residues" evidence="5">
    <location>
        <begin position="7"/>
        <end position="26"/>
    </location>
</feature>
<feature type="transmembrane region" description="Helical" evidence="6">
    <location>
        <begin position="140"/>
        <end position="162"/>
    </location>
</feature>
<dbReference type="SUPFAM" id="SSF103473">
    <property type="entry name" value="MFS general substrate transporter"/>
    <property type="match status" value="1"/>
</dbReference>
<feature type="transmembrane region" description="Helical" evidence="6">
    <location>
        <begin position="371"/>
        <end position="394"/>
    </location>
</feature>
<keyword evidence="4 6" id="KW-0472">Membrane</keyword>
<comment type="subcellular location">
    <subcellularLocation>
        <location evidence="1">Membrane</location>
        <topology evidence="1">Multi-pass membrane protein</topology>
    </subcellularLocation>
</comment>